<dbReference type="AlphaFoldDB" id="A0A5Q4ZCK1"/>
<dbReference type="EMBL" id="LR699553">
    <property type="protein sequence ID" value="VVD30051.1"/>
    <property type="molecule type" value="Genomic_DNA"/>
</dbReference>
<dbReference type="KEGG" id="pdio:PDMSB3_3595"/>
<evidence type="ECO:0000313" key="1">
    <source>
        <dbReference type="EMBL" id="VVD30051.1"/>
    </source>
</evidence>
<organism evidence="1 2">
    <name type="scientific">Paraburkholderia dioscoreae</name>
    <dbReference type="NCBI Taxonomy" id="2604047"/>
    <lineage>
        <taxon>Bacteria</taxon>
        <taxon>Pseudomonadati</taxon>
        <taxon>Pseudomonadota</taxon>
        <taxon>Betaproteobacteria</taxon>
        <taxon>Burkholderiales</taxon>
        <taxon>Burkholderiaceae</taxon>
        <taxon>Paraburkholderia</taxon>
    </lineage>
</organism>
<dbReference type="Proteomes" id="UP000325811">
    <property type="component" value="Chromosome I"/>
</dbReference>
<evidence type="ECO:0000313" key="2">
    <source>
        <dbReference type="Proteomes" id="UP000325811"/>
    </source>
</evidence>
<accession>A0A5Q4ZCK1</accession>
<gene>
    <name evidence="1" type="ORF">PDMSB3_3595</name>
</gene>
<protein>
    <submittedName>
        <fullName evidence="1">Uncharacterized protein</fullName>
    </submittedName>
</protein>
<name>A0A5Q4ZCK1_9BURK</name>
<reference evidence="1 2" key="1">
    <citation type="submission" date="2019-08" db="EMBL/GenBank/DDBJ databases">
        <authorList>
            <person name="Herpell B J."/>
        </authorList>
    </citation>
    <scope>NUCLEOTIDE SEQUENCE [LARGE SCALE GENOMIC DNA]</scope>
    <source>
        <strain evidence="2">Msb3</strain>
    </source>
</reference>
<proteinExistence type="predicted"/>
<sequence>MGVLLWRQTSGRIGHPAPVGLSENLVVHAFWCAAADHPTHIIVLRRGMFVAGIGREWLTSSDLLRSEIYVRVSRNRKRFLQCHR</sequence>
<keyword evidence="2" id="KW-1185">Reference proteome</keyword>